<dbReference type="EMBL" id="JASNVK010000002">
    <property type="protein sequence ID" value="MDK4300048.1"/>
    <property type="molecule type" value="Genomic_DNA"/>
</dbReference>
<evidence type="ECO:0000313" key="1">
    <source>
        <dbReference type="EMBL" id="MDK4300048.1"/>
    </source>
</evidence>
<dbReference type="Proteomes" id="UP001243856">
    <property type="component" value="Unassembled WGS sequence"/>
</dbReference>
<accession>A0ABT7G0S6</accession>
<dbReference type="RefSeq" id="WP_284576049.1">
    <property type="nucleotide sequence ID" value="NZ_CP100363.1"/>
</dbReference>
<keyword evidence="2" id="KW-1185">Reference proteome</keyword>
<reference evidence="1 2" key="1">
    <citation type="submission" date="2023-05" db="EMBL/GenBank/DDBJ databases">
        <title>Metabolic capabilities are highly conserved among human nasal-associated Corynebacterium species in pangenomic analyses.</title>
        <authorList>
            <person name="Tran T.H."/>
            <person name="Roberts A.Q."/>
            <person name="Escapa I.F."/>
            <person name="Gao W."/>
            <person name="Conlan S."/>
            <person name="Kong H."/>
            <person name="Segre J.A."/>
            <person name="Kelly M.S."/>
            <person name="Lemon K.P."/>
        </authorList>
    </citation>
    <scope>NUCLEOTIDE SEQUENCE [LARGE SCALE GENOMIC DNA]</scope>
    <source>
        <strain evidence="1 2">KPL2811</strain>
    </source>
</reference>
<evidence type="ECO:0000313" key="2">
    <source>
        <dbReference type="Proteomes" id="UP001243856"/>
    </source>
</evidence>
<gene>
    <name evidence="1" type="ORF">QPX45_02095</name>
</gene>
<sequence>MSVQLFESWSVDQLEAERDRVESQMAPFTVDILRRLRESDSLEFEEQRLLEQYETLTWLIYG</sequence>
<name>A0ABT7G0S6_9CORY</name>
<organism evidence="1 2">
    <name type="scientific">Corynebacterium propinquum</name>
    <dbReference type="NCBI Taxonomy" id="43769"/>
    <lineage>
        <taxon>Bacteria</taxon>
        <taxon>Bacillati</taxon>
        <taxon>Actinomycetota</taxon>
        <taxon>Actinomycetes</taxon>
        <taxon>Mycobacteriales</taxon>
        <taxon>Corynebacteriaceae</taxon>
        <taxon>Corynebacterium</taxon>
    </lineage>
</organism>
<comment type="caution">
    <text evidence="1">The sequence shown here is derived from an EMBL/GenBank/DDBJ whole genome shotgun (WGS) entry which is preliminary data.</text>
</comment>
<protein>
    <submittedName>
        <fullName evidence="1">Uncharacterized protein</fullName>
    </submittedName>
</protein>
<proteinExistence type="predicted"/>